<dbReference type="RefSeq" id="WP_083126294.1">
    <property type="nucleotide sequence ID" value="NZ_MVIM01000007.1"/>
</dbReference>
<keyword evidence="1 6" id="KW-0489">Methyltransferase</keyword>
<proteinExistence type="predicted"/>
<evidence type="ECO:0000259" key="5">
    <source>
        <dbReference type="Pfam" id="PF13649"/>
    </source>
</evidence>
<evidence type="ECO:0000256" key="2">
    <source>
        <dbReference type="ARBA" id="ARBA00022679"/>
    </source>
</evidence>
<dbReference type="InterPro" id="IPR041698">
    <property type="entry name" value="Methyltransf_25"/>
</dbReference>
<dbReference type="AlphaFoldDB" id="A0A1X0JNT3"/>
<dbReference type="SUPFAM" id="SSF53335">
    <property type="entry name" value="S-adenosyl-L-methionine-dependent methyltransferases"/>
    <property type="match status" value="1"/>
</dbReference>
<evidence type="ECO:0000313" key="6">
    <source>
        <dbReference type="EMBL" id="ORB64599.1"/>
    </source>
</evidence>
<evidence type="ECO:0000313" key="7">
    <source>
        <dbReference type="Proteomes" id="UP000192411"/>
    </source>
</evidence>
<dbReference type="InterPro" id="IPR029063">
    <property type="entry name" value="SAM-dependent_MTases_sf"/>
</dbReference>
<keyword evidence="2 6" id="KW-0808">Transferase</keyword>
<name>A0A1X0JNT3_9MYCO</name>
<protein>
    <submittedName>
        <fullName evidence="6">SAM-dependent methyltransferase</fullName>
    </submittedName>
</protein>
<accession>A0A1X0JNT3</accession>
<dbReference type="PANTHER" id="PTHR43464:SF19">
    <property type="entry name" value="UBIQUINONE BIOSYNTHESIS O-METHYLTRANSFERASE, MITOCHONDRIAL"/>
    <property type="match status" value="1"/>
</dbReference>
<dbReference type="PANTHER" id="PTHR43464">
    <property type="entry name" value="METHYLTRANSFERASE"/>
    <property type="match status" value="1"/>
</dbReference>
<feature type="compositionally biased region" description="Acidic residues" evidence="4">
    <location>
        <begin position="1"/>
        <end position="13"/>
    </location>
</feature>
<evidence type="ECO:0000256" key="1">
    <source>
        <dbReference type="ARBA" id="ARBA00022603"/>
    </source>
</evidence>
<feature type="domain" description="Methyltransferase" evidence="5">
    <location>
        <begin position="47"/>
        <end position="141"/>
    </location>
</feature>
<evidence type="ECO:0000256" key="3">
    <source>
        <dbReference type="ARBA" id="ARBA00022691"/>
    </source>
</evidence>
<sequence>MASDDVMEWDDAYQESGQFQGPPPWNIGEPQPELAALIKSGKIRGDVLDAGCGVAELSLALAAEGHTVVGIDLTPTAVAAATKAAEERGLTSATFVQGDITSFTGYDGRFDTIVDSTLFHSLPVDGRDGYLHSAHRAAAPGAVFYILVFANGAFPPGAEFGPNTVSEEELRQAVSKYWTVDEIRPAFIHANMSSAMPADAPFTLPPFENDDKGRQKMPAFLLTAHKGDAGAAQPATSG</sequence>
<dbReference type="GO" id="GO:0008168">
    <property type="term" value="F:methyltransferase activity"/>
    <property type="evidence" value="ECO:0007669"/>
    <property type="project" value="UniProtKB-KW"/>
</dbReference>
<dbReference type="CDD" id="cd02440">
    <property type="entry name" value="AdoMet_MTases"/>
    <property type="match status" value="1"/>
</dbReference>
<keyword evidence="7" id="KW-1185">Reference proteome</keyword>
<dbReference type="Proteomes" id="UP000192411">
    <property type="component" value="Unassembled WGS sequence"/>
</dbReference>
<gene>
    <name evidence="6" type="ORF">BST47_14890</name>
</gene>
<reference evidence="6 7" key="1">
    <citation type="submission" date="2017-02" db="EMBL/GenBank/DDBJ databases">
        <title>The new phylogeny of genus Mycobacterium.</title>
        <authorList>
            <person name="Tortoli E."/>
            <person name="Trovato A."/>
            <person name="Cirillo D.M."/>
        </authorList>
    </citation>
    <scope>NUCLEOTIDE SEQUENCE [LARGE SCALE GENOMIC DNA]</scope>
    <source>
        <strain evidence="6 7">DSM 44338</strain>
    </source>
</reference>
<evidence type="ECO:0000256" key="4">
    <source>
        <dbReference type="SAM" id="MobiDB-lite"/>
    </source>
</evidence>
<feature type="region of interest" description="Disordered" evidence="4">
    <location>
        <begin position="1"/>
        <end position="25"/>
    </location>
</feature>
<organism evidence="6 7">
    <name type="scientific">Mycolicibacterium tusciae</name>
    <dbReference type="NCBI Taxonomy" id="75922"/>
    <lineage>
        <taxon>Bacteria</taxon>
        <taxon>Bacillati</taxon>
        <taxon>Actinomycetota</taxon>
        <taxon>Actinomycetes</taxon>
        <taxon>Mycobacteriales</taxon>
        <taxon>Mycobacteriaceae</taxon>
        <taxon>Mycolicibacterium</taxon>
    </lineage>
</organism>
<dbReference type="Gene3D" id="3.40.50.150">
    <property type="entry name" value="Vaccinia Virus protein VP39"/>
    <property type="match status" value="1"/>
</dbReference>
<dbReference type="GO" id="GO:0032259">
    <property type="term" value="P:methylation"/>
    <property type="evidence" value="ECO:0007669"/>
    <property type="project" value="UniProtKB-KW"/>
</dbReference>
<keyword evidence="3" id="KW-0949">S-adenosyl-L-methionine</keyword>
<dbReference type="OrthoDB" id="3825914at2"/>
<dbReference type="Pfam" id="PF13649">
    <property type="entry name" value="Methyltransf_25"/>
    <property type="match status" value="1"/>
</dbReference>
<comment type="caution">
    <text evidence="6">The sequence shown here is derived from an EMBL/GenBank/DDBJ whole genome shotgun (WGS) entry which is preliminary data.</text>
</comment>
<dbReference type="STRING" id="75922.BST47_14890"/>
<dbReference type="EMBL" id="MVIM01000007">
    <property type="protein sequence ID" value="ORB64599.1"/>
    <property type="molecule type" value="Genomic_DNA"/>
</dbReference>